<gene>
    <name evidence="10" type="ORF">HF872_08925</name>
</gene>
<evidence type="ECO:0000256" key="4">
    <source>
        <dbReference type="ARBA" id="ARBA00022741"/>
    </source>
</evidence>
<reference evidence="10 11" key="1">
    <citation type="submission" date="2020-04" db="EMBL/GenBank/DDBJ databases">
        <authorList>
            <person name="Hitch T.C.A."/>
            <person name="Wylensek D."/>
            <person name="Clavel T."/>
        </authorList>
    </citation>
    <scope>NUCLEOTIDE SEQUENCE [LARGE SCALE GENOMIC DNA]</scope>
    <source>
        <strain evidence="10 11">Oil-RF-744-FAT-WT-6-1</strain>
    </source>
</reference>
<dbReference type="GO" id="GO:0005524">
    <property type="term" value="F:ATP binding"/>
    <property type="evidence" value="ECO:0007669"/>
    <property type="project" value="UniProtKB-KW"/>
</dbReference>
<dbReference type="PROSITE" id="PS00211">
    <property type="entry name" value="ABC_TRANSPORTER_1"/>
    <property type="match status" value="1"/>
</dbReference>
<sequence>MITFENITKTYGGKTHVQALKGISLTIHDGEIFGIIGKSGAGKSTLVRCINMLEKPTTGKVIIDDKELTAMSDSQLRAERKNIGMIFQHFNLLSSRTVFDNIAFPLELAGASKEIIRSKVDSLLELVGLSDRQFNYPSQLSGGQKQRVGIARALASDPKILLCDEATSALDPQTTKSILELLKDINKRLGITIVIITHEMAVIKEICDRVAVIEGGVIKEQGRVIDVFTNPQSETMKEFVKSVINMELPEGIKKLGVTNQPSPDRDMLVRFRFKGAATNEPLVVNVARKFNLDVSVLYGNIDYIQDVPFGYLIVVIMGDMKAQTEAYSYIKTQPIESEVLGYVPRTH</sequence>
<keyword evidence="6" id="KW-1278">Translocase</keyword>
<dbReference type="InterPro" id="IPR050086">
    <property type="entry name" value="MetN_ABC_transporter-like"/>
</dbReference>
<dbReference type="GO" id="GO:0005886">
    <property type="term" value="C:plasma membrane"/>
    <property type="evidence" value="ECO:0007669"/>
    <property type="project" value="UniProtKB-ARBA"/>
</dbReference>
<dbReference type="RefSeq" id="WP_170087754.1">
    <property type="nucleotide sequence ID" value="NZ_JABAFG010000014.1"/>
</dbReference>
<keyword evidence="3" id="KW-1003">Cell membrane</keyword>
<evidence type="ECO:0000256" key="5">
    <source>
        <dbReference type="ARBA" id="ARBA00022840"/>
    </source>
</evidence>
<dbReference type="InterPro" id="IPR027417">
    <property type="entry name" value="P-loop_NTPase"/>
</dbReference>
<dbReference type="PANTHER" id="PTHR43166">
    <property type="entry name" value="AMINO ACID IMPORT ATP-BINDING PROTEIN"/>
    <property type="match status" value="1"/>
</dbReference>
<keyword evidence="7" id="KW-0029">Amino-acid transport</keyword>
<evidence type="ECO:0000256" key="7">
    <source>
        <dbReference type="ARBA" id="ARBA00022970"/>
    </source>
</evidence>
<dbReference type="GO" id="GO:0016887">
    <property type="term" value="F:ATP hydrolysis activity"/>
    <property type="evidence" value="ECO:0007669"/>
    <property type="project" value="InterPro"/>
</dbReference>
<dbReference type="InterPro" id="IPR003439">
    <property type="entry name" value="ABC_transporter-like_ATP-bd"/>
</dbReference>
<dbReference type="FunFam" id="3.40.50.300:FF:000056">
    <property type="entry name" value="Cell division ATP-binding protein FtsE"/>
    <property type="match status" value="1"/>
</dbReference>
<protein>
    <submittedName>
        <fullName evidence="10">Methionine ABC transporter ATP-binding protein</fullName>
    </submittedName>
</protein>
<evidence type="ECO:0000259" key="9">
    <source>
        <dbReference type="PROSITE" id="PS50893"/>
    </source>
</evidence>
<dbReference type="Proteomes" id="UP000591071">
    <property type="component" value="Unassembled WGS sequence"/>
</dbReference>
<keyword evidence="4" id="KW-0547">Nucleotide-binding</keyword>
<dbReference type="SUPFAM" id="SSF55021">
    <property type="entry name" value="ACT-like"/>
    <property type="match status" value="1"/>
</dbReference>
<dbReference type="GO" id="GO:0006865">
    <property type="term" value="P:amino acid transport"/>
    <property type="evidence" value="ECO:0007669"/>
    <property type="project" value="UniProtKB-KW"/>
</dbReference>
<dbReference type="InterPro" id="IPR003593">
    <property type="entry name" value="AAA+_ATPase"/>
</dbReference>
<evidence type="ECO:0000313" key="10">
    <source>
        <dbReference type="EMBL" id="NME28736.1"/>
    </source>
</evidence>
<dbReference type="InterPro" id="IPR045865">
    <property type="entry name" value="ACT-like_dom_sf"/>
</dbReference>
<proteinExistence type="inferred from homology"/>
<organism evidence="10 11">
    <name type="scientific">Megasphaera hexanoica</name>
    <dbReference type="NCBI Taxonomy" id="1675036"/>
    <lineage>
        <taxon>Bacteria</taxon>
        <taxon>Bacillati</taxon>
        <taxon>Bacillota</taxon>
        <taxon>Negativicutes</taxon>
        <taxon>Veillonellales</taxon>
        <taxon>Veillonellaceae</taxon>
        <taxon>Megasphaera</taxon>
    </lineage>
</organism>
<keyword evidence="5 10" id="KW-0067">ATP-binding</keyword>
<dbReference type="SMART" id="SM00930">
    <property type="entry name" value="NIL"/>
    <property type="match status" value="1"/>
</dbReference>
<keyword evidence="8" id="KW-0472">Membrane</keyword>
<dbReference type="InterPro" id="IPR017871">
    <property type="entry name" value="ABC_transporter-like_CS"/>
</dbReference>
<dbReference type="CDD" id="cd03258">
    <property type="entry name" value="ABC_MetN_methionine_transporter"/>
    <property type="match status" value="1"/>
</dbReference>
<name>A0A848BZK9_9FIRM</name>
<comment type="similarity">
    <text evidence="1">Belongs to the ABC transporter superfamily.</text>
</comment>
<dbReference type="PROSITE" id="PS50893">
    <property type="entry name" value="ABC_TRANSPORTER_2"/>
    <property type="match status" value="1"/>
</dbReference>
<dbReference type="InterPro" id="IPR041701">
    <property type="entry name" value="MetN_ABC"/>
</dbReference>
<dbReference type="InterPro" id="IPR018449">
    <property type="entry name" value="NIL_domain"/>
</dbReference>
<evidence type="ECO:0000256" key="3">
    <source>
        <dbReference type="ARBA" id="ARBA00022475"/>
    </source>
</evidence>
<dbReference type="Gene3D" id="3.40.50.300">
    <property type="entry name" value="P-loop containing nucleotide triphosphate hydrolases"/>
    <property type="match status" value="1"/>
</dbReference>
<evidence type="ECO:0000256" key="6">
    <source>
        <dbReference type="ARBA" id="ARBA00022967"/>
    </source>
</evidence>
<dbReference type="Gene3D" id="3.30.70.260">
    <property type="match status" value="1"/>
</dbReference>
<dbReference type="AlphaFoldDB" id="A0A848BZK9"/>
<dbReference type="Pfam" id="PF00005">
    <property type="entry name" value="ABC_tran"/>
    <property type="match status" value="1"/>
</dbReference>
<evidence type="ECO:0000256" key="2">
    <source>
        <dbReference type="ARBA" id="ARBA00022448"/>
    </source>
</evidence>
<feature type="domain" description="ABC transporter" evidence="9">
    <location>
        <begin position="2"/>
        <end position="240"/>
    </location>
</feature>
<dbReference type="PANTHER" id="PTHR43166:SF30">
    <property type="entry name" value="METHIONINE IMPORT ATP-BINDING PROTEIN METN"/>
    <property type="match status" value="1"/>
</dbReference>
<keyword evidence="2" id="KW-0813">Transport</keyword>
<comment type="caution">
    <text evidence="10">The sequence shown here is derived from an EMBL/GenBank/DDBJ whole genome shotgun (WGS) entry which is preliminary data.</text>
</comment>
<evidence type="ECO:0000256" key="8">
    <source>
        <dbReference type="ARBA" id="ARBA00023136"/>
    </source>
</evidence>
<evidence type="ECO:0000313" key="11">
    <source>
        <dbReference type="Proteomes" id="UP000591071"/>
    </source>
</evidence>
<evidence type="ECO:0000256" key="1">
    <source>
        <dbReference type="ARBA" id="ARBA00005417"/>
    </source>
</evidence>
<dbReference type="Pfam" id="PF09383">
    <property type="entry name" value="NIL"/>
    <property type="match status" value="1"/>
</dbReference>
<dbReference type="EMBL" id="JABAFG010000014">
    <property type="protein sequence ID" value="NME28736.1"/>
    <property type="molecule type" value="Genomic_DNA"/>
</dbReference>
<accession>A0A848BZK9</accession>
<dbReference type="SMART" id="SM00382">
    <property type="entry name" value="AAA"/>
    <property type="match status" value="1"/>
</dbReference>
<dbReference type="SUPFAM" id="SSF52540">
    <property type="entry name" value="P-loop containing nucleoside triphosphate hydrolases"/>
    <property type="match status" value="1"/>
</dbReference>